<keyword evidence="2" id="KW-1185">Reference proteome</keyword>
<accession>A0A1T4TC35</accession>
<evidence type="ECO:0000313" key="2">
    <source>
        <dbReference type="Proteomes" id="UP000190092"/>
    </source>
</evidence>
<organism evidence="1 2">
    <name type="scientific">Enhydrobacter aerosaccus</name>
    <dbReference type="NCBI Taxonomy" id="225324"/>
    <lineage>
        <taxon>Bacteria</taxon>
        <taxon>Pseudomonadati</taxon>
        <taxon>Pseudomonadota</taxon>
        <taxon>Alphaproteobacteria</taxon>
        <taxon>Hyphomicrobiales</taxon>
        <taxon>Enhydrobacter</taxon>
    </lineage>
</organism>
<gene>
    <name evidence="1" type="ORF">SAMN02745126_05999</name>
</gene>
<proteinExistence type="predicted"/>
<dbReference type="STRING" id="225324.SAMN02745126_05999"/>
<protein>
    <recommendedName>
        <fullName evidence="3">SpoIIAA-like</fullName>
    </recommendedName>
</protein>
<dbReference type="OrthoDB" id="7375904at2"/>
<reference evidence="2" key="1">
    <citation type="submission" date="2017-02" db="EMBL/GenBank/DDBJ databases">
        <authorList>
            <person name="Varghese N."/>
            <person name="Submissions S."/>
        </authorList>
    </citation>
    <scope>NUCLEOTIDE SEQUENCE [LARGE SCALE GENOMIC DNA]</scope>
    <source>
        <strain evidence="2">ATCC 27094</strain>
    </source>
</reference>
<dbReference type="AlphaFoldDB" id="A0A1T4TC35"/>
<name>A0A1T4TC35_9HYPH</name>
<evidence type="ECO:0000313" key="1">
    <source>
        <dbReference type="EMBL" id="SKA38054.1"/>
    </source>
</evidence>
<dbReference type="Proteomes" id="UP000190092">
    <property type="component" value="Unassembled WGS sequence"/>
</dbReference>
<evidence type="ECO:0008006" key="3">
    <source>
        <dbReference type="Google" id="ProtNLM"/>
    </source>
</evidence>
<dbReference type="EMBL" id="FUWJ01000015">
    <property type="protein sequence ID" value="SKA38054.1"/>
    <property type="molecule type" value="Genomic_DNA"/>
</dbReference>
<dbReference type="RefSeq" id="WP_085937739.1">
    <property type="nucleotide sequence ID" value="NZ_FUWJ01000015.1"/>
</dbReference>
<sequence length="140" mass="15402">MPVHLEFFHPDRIVVGIGRGNVTLEECREFVAGLARAGALHYRKIIDVTSVVPAAVGPVNLIAIEQVLAEHAKERGLVRGPLAIVVERGRSENAVAFKAMAPADRPIEVFYTVREARDWLLRQPVTQPERKAPVAPPVTQ</sequence>